<comment type="subunit">
    <text evidence="7">Heteromultimer composed of small subunits (RfcS) and large subunits (RfcL).</text>
</comment>
<keyword evidence="5 7" id="KW-0067">ATP-binding</keyword>
<dbReference type="Pfam" id="PF21960">
    <property type="entry name" value="RCF1-5-like_lid"/>
    <property type="match status" value="1"/>
</dbReference>
<dbReference type="NCBIfam" id="NF003231">
    <property type="entry name" value="PRK04195.2-1"/>
    <property type="match status" value="1"/>
</dbReference>
<keyword evidence="4 7" id="KW-0547">Nucleotide-binding</keyword>
<keyword evidence="3 7" id="KW-0235">DNA replication</keyword>
<evidence type="ECO:0000256" key="1">
    <source>
        <dbReference type="ARBA" id="ARBA00006878"/>
    </source>
</evidence>
<dbReference type="GO" id="GO:0003689">
    <property type="term" value="F:DNA clamp loader activity"/>
    <property type="evidence" value="ECO:0007669"/>
    <property type="project" value="UniProtKB-UniRule"/>
</dbReference>
<dbReference type="InterPro" id="IPR027417">
    <property type="entry name" value="P-loop_NTPase"/>
</dbReference>
<evidence type="ECO:0000259" key="8">
    <source>
        <dbReference type="SMART" id="SM00382"/>
    </source>
</evidence>
<proteinExistence type="inferred from homology"/>
<dbReference type="Gene3D" id="1.10.8.60">
    <property type="match status" value="1"/>
</dbReference>
<dbReference type="HAMAP" id="MF_01508">
    <property type="entry name" value="RfcL"/>
    <property type="match status" value="1"/>
</dbReference>
<dbReference type="PANTHER" id="PTHR23389">
    <property type="entry name" value="CHROMOSOME TRANSMISSION FIDELITY FACTOR 18"/>
    <property type="match status" value="1"/>
</dbReference>
<dbReference type="InterPro" id="IPR003959">
    <property type="entry name" value="ATPase_AAA_core"/>
</dbReference>
<reference evidence="9" key="1">
    <citation type="submission" date="2020-10" db="EMBL/GenBank/DDBJ databases">
        <authorList>
            <person name="Hahn C.J."/>
            <person name="Laso-Perez R."/>
            <person name="Vulcano F."/>
            <person name="Vaziourakis K.-M."/>
            <person name="Stokke R."/>
            <person name="Steen I.H."/>
            <person name="Teske A."/>
            <person name="Boetius A."/>
            <person name="Liebeke M."/>
            <person name="Amann R."/>
            <person name="Knittel K."/>
        </authorList>
    </citation>
    <scope>NUCLEOTIDE SEQUENCE</scope>
    <source>
        <strain evidence="9">Gfbio:e3339647-f889-4370-9287-4fb5cb688e4c:AG392O15_GoMArc1</strain>
    </source>
</reference>
<dbReference type="CDD" id="cd18140">
    <property type="entry name" value="HLD_clamp_RFC"/>
    <property type="match status" value="1"/>
</dbReference>
<accession>A0A811TBA6</accession>
<evidence type="ECO:0000313" key="9">
    <source>
        <dbReference type="EMBL" id="CAD6493048.1"/>
    </source>
</evidence>
<organism evidence="9 10">
    <name type="scientific">Candidatus Argoarchaeum ethanivorans</name>
    <dbReference type="NCBI Taxonomy" id="2608793"/>
    <lineage>
        <taxon>Archaea</taxon>
        <taxon>Methanobacteriati</taxon>
        <taxon>Methanobacteriota</taxon>
        <taxon>Stenosarchaea group</taxon>
        <taxon>Methanomicrobia</taxon>
        <taxon>Methanosarcinales</taxon>
        <taxon>Methanosarcinales incertae sedis</taxon>
        <taxon>GOM Arc I cluster</taxon>
        <taxon>Candidatus Argoarchaeum</taxon>
    </lineage>
</organism>
<dbReference type="GO" id="GO:0005524">
    <property type="term" value="F:ATP binding"/>
    <property type="evidence" value="ECO:0007669"/>
    <property type="project" value="UniProtKB-UniRule"/>
</dbReference>
<evidence type="ECO:0000256" key="2">
    <source>
        <dbReference type="ARBA" id="ARBA00014793"/>
    </source>
</evidence>
<dbReference type="Pfam" id="PF00004">
    <property type="entry name" value="AAA"/>
    <property type="match status" value="1"/>
</dbReference>
<dbReference type="SMART" id="SM00382">
    <property type="entry name" value="AAA"/>
    <property type="match status" value="1"/>
</dbReference>
<evidence type="ECO:0000256" key="6">
    <source>
        <dbReference type="ARBA" id="ARBA00032141"/>
    </source>
</evidence>
<dbReference type="GO" id="GO:0006260">
    <property type="term" value="P:DNA replication"/>
    <property type="evidence" value="ECO:0007669"/>
    <property type="project" value="UniProtKB-UniRule"/>
</dbReference>
<dbReference type="InterPro" id="IPR023935">
    <property type="entry name" value="Rep_factor-C_lsu"/>
</dbReference>
<dbReference type="SUPFAM" id="SSF52540">
    <property type="entry name" value="P-loop containing nucleoside triphosphate hydrolases"/>
    <property type="match status" value="1"/>
</dbReference>
<dbReference type="GO" id="GO:0016887">
    <property type="term" value="F:ATP hydrolysis activity"/>
    <property type="evidence" value="ECO:0007669"/>
    <property type="project" value="InterPro"/>
</dbReference>
<sequence>MSSEEWTEKYRPEHLDDLVGHKKPIEELKIWARYWQQDTPMERVVILYGKPGVGKTTSAYALARDFGWDLIELNASDSRTADVIKKVAGSASQMGTFEGTHGKRLVVLDEADNIHGNADRGGANAVIKVIKNTHQPIILIANEYYEMSKTLRDSCKSINFAAVRTPTIESFIKKIASMEKIRIEPDAIKVLAAHSNGDMRSALNDFQAVAEGRDELILEDIAVSPRDSKETVFQVIAKIFKGSDISEIYHSTFQLDETPENLIHWVDENLPIAYRNPHDLVNSFEVLSRADIFLGRVRRRQNYRMWKHASLLMSGGIAVSKTRKYEMFTRFQPPSTWRRLAQTRNMRNTRDAISLKVGKRCHVSREFARAELIEFTRLLIKDERYTAIVAAELDLSIEEITYLLQSKTTSKKVKNIYGSARALIEKETEENIELFARTEQKSDDFKHREDQVKAGVKTIRKEAKSSSTPQSTLFDF</sequence>
<feature type="binding site" evidence="7">
    <location>
        <begin position="49"/>
        <end position="56"/>
    </location>
    <ligand>
        <name>ATP</name>
        <dbReference type="ChEBI" id="CHEBI:30616"/>
    </ligand>
</feature>
<dbReference type="CDD" id="cd00009">
    <property type="entry name" value="AAA"/>
    <property type="match status" value="1"/>
</dbReference>
<dbReference type="Proteomes" id="UP000610373">
    <property type="component" value="Unassembled WGS sequence"/>
</dbReference>
<evidence type="ECO:0000256" key="4">
    <source>
        <dbReference type="ARBA" id="ARBA00022741"/>
    </source>
</evidence>
<dbReference type="InterPro" id="IPR047854">
    <property type="entry name" value="RFC_lid"/>
</dbReference>
<comment type="function">
    <text evidence="7">Part of the RFC clamp loader complex which loads the PCNA sliding clamp onto DNA.</text>
</comment>
<evidence type="ECO:0000313" key="10">
    <source>
        <dbReference type="Proteomes" id="UP000610373"/>
    </source>
</evidence>
<evidence type="ECO:0000256" key="5">
    <source>
        <dbReference type="ARBA" id="ARBA00022840"/>
    </source>
</evidence>
<evidence type="ECO:0000256" key="7">
    <source>
        <dbReference type="HAMAP-Rule" id="MF_01508"/>
    </source>
</evidence>
<dbReference type="AlphaFoldDB" id="A0A811TBA6"/>
<comment type="caution">
    <text evidence="9">The sequence shown here is derived from an EMBL/GenBank/DDBJ whole genome shotgun (WGS) entry which is preliminary data.</text>
</comment>
<feature type="domain" description="AAA+ ATPase" evidence="8">
    <location>
        <begin position="41"/>
        <end position="176"/>
    </location>
</feature>
<dbReference type="Gene3D" id="3.40.50.300">
    <property type="entry name" value="P-loop containing nucleotide triphosphate hydrolases"/>
    <property type="match status" value="1"/>
</dbReference>
<dbReference type="PANTHER" id="PTHR23389:SF6">
    <property type="entry name" value="REPLICATION FACTOR C SUBUNIT 1"/>
    <property type="match status" value="1"/>
</dbReference>
<dbReference type="NCBIfam" id="NF003229">
    <property type="entry name" value="PRK04195.1-5"/>
    <property type="match status" value="1"/>
</dbReference>
<name>A0A811TBA6_9EURY</name>
<comment type="similarity">
    <text evidence="1 7">Belongs to the activator 1 small subunits family. RfcL subfamily.</text>
</comment>
<evidence type="ECO:0000256" key="3">
    <source>
        <dbReference type="ARBA" id="ARBA00022705"/>
    </source>
</evidence>
<gene>
    <name evidence="7 9" type="primary">rfcL</name>
    <name evidence="9" type="ORF">CHKLHMKO_00398</name>
</gene>
<protein>
    <recommendedName>
        <fullName evidence="2 7">Replication factor C large subunit</fullName>
        <shortName evidence="7">RFC large subunit</shortName>
    </recommendedName>
    <alternativeName>
        <fullName evidence="6 7">Clamp loader large subunit</fullName>
    </alternativeName>
</protein>
<dbReference type="EMBL" id="CAJHIO010000024">
    <property type="protein sequence ID" value="CAD6493048.1"/>
    <property type="molecule type" value="Genomic_DNA"/>
</dbReference>
<dbReference type="InterPro" id="IPR003593">
    <property type="entry name" value="AAA+_ATPase"/>
</dbReference>